<dbReference type="EMBL" id="JAINVV010000001">
    <property type="protein sequence ID" value="MBY8820761.1"/>
    <property type="molecule type" value="Genomic_DNA"/>
</dbReference>
<dbReference type="PANTHER" id="PTHR42847:SF4">
    <property type="entry name" value="ALKANESULFONATE MONOOXYGENASE-RELATED"/>
    <property type="match status" value="1"/>
</dbReference>
<sequence length="415" mass="46323">MSNPLRILWYINANDGRYPWKSPDPRGEGRYAPDSHRLRRLASTLDRLGYYGALLTGTPWITATSLIPFSERLRFLIPVYPNVIPPLLLAEQARAFDWFSGGRLLFNQVNGTDSVLVQYDVNLDKEERYRASAEYWTLFKRLYAGDLSPHHGKHVNFPGITEGWAERPLGPIQSPHTPVWGSGGVSAGIDHAGEVLDTYLTYLHHPDKLKPQIDAVRASAARHGRQVGIGVLAGVIVRETEEEAWAHAQWLLDRTGVDSIVRTIEGRRRGRENLEGGLESLSSDDPQIQARIDALRAGRLPRREDLEIYPNLWSGVINWATLDVEGRQGRGTYIVGNPKQVADRIHELQDRLGIDNFILCGYPLIGEAEITAELLFPHLKLDTSAPVLTDYSESAPTRSTRPVVATAATRDPVPA</sequence>
<dbReference type="InterPro" id="IPR050172">
    <property type="entry name" value="SsuD_RutA_monooxygenase"/>
</dbReference>
<evidence type="ECO:0000256" key="3">
    <source>
        <dbReference type="ARBA" id="ARBA00023002"/>
    </source>
</evidence>
<feature type="domain" description="Luciferase-like" evidence="6">
    <location>
        <begin position="28"/>
        <end position="351"/>
    </location>
</feature>
<keyword evidence="8" id="KW-1185">Reference proteome</keyword>
<dbReference type="PANTHER" id="PTHR42847">
    <property type="entry name" value="ALKANESULFONATE MONOOXYGENASE"/>
    <property type="match status" value="1"/>
</dbReference>
<proteinExistence type="predicted"/>
<evidence type="ECO:0000256" key="1">
    <source>
        <dbReference type="ARBA" id="ARBA00022630"/>
    </source>
</evidence>
<organism evidence="7 8">
    <name type="scientific">Sphingomonas colocasiae</name>
    <dbReference type="NCBI Taxonomy" id="1848973"/>
    <lineage>
        <taxon>Bacteria</taxon>
        <taxon>Pseudomonadati</taxon>
        <taxon>Pseudomonadota</taxon>
        <taxon>Alphaproteobacteria</taxon>
        <taxon>Sphingomonadales</taxon>
        <taxon>Sphingomonadaceae</taxon>
        <taxon>Sphingomonas</taxon>
    </lineage>
</organism>
<gene>
    <name evidence="7" type="ORF">K7G82_00560</name>
</gene>
<name>A0ABS7PHJ2_9SPHN</name>
<accession>A0ABS7PHJ2</accession>
<dbReference type="Pfam" id="PF00296">
    <property type="entry name" value="Bac_luciferase"/>
    <property type="match status" value="1"/>
</dbReference>
<evidence type="ECO:0000313" key="8">
    <source>
        <dbReference type="Proteomes" id="UP000706039"/>
    </source>
</evidence>
<evidence type="ECO:0000256" key="2">
    <source>
        <dbReference type="ARBA" id="ARBA00022643"/>
    </source>
</evidence>
<feature type="region of interest" description="Disordered" evidence="5">
    <location>
        <begin position="392"/>
        <end position="415"/>
    </location>
</feature>
<evidence type="ECO:0000256" key="4">
    <source>
        <dbReference type="ARBA" id="ARBA00023033"/>
    </source>
</evidence>
<evidence type="ECO:0000256" key="5">
    <source>
        <dbReference type="SAM" id="MobiDB-lite"/>
    </source>
</evidence>
<dbReference type="RefSeq" id="WP_222987875.1">
    <property type="nucleotide sequence ID" value="NZ_JAINVV010000001.1"/>
</dbReference>
<dbReference type="SUPFAM" id="SSF51679">
    <property type="entry name" value="Bacterial luciferase-like"/>
    <property type="match status" value="1"/>
</dbReference>
<dbReference type="Gene3D" id="3.20.20.30">
    <property type="entry name" value="Luciferase-like domain"/>
    <property type="match status" value="1"/>
</dbReference>
<reference evidence="7 8" key="1">
    <citation type="submission" date="2021-08" db="EMBL/GenBank/DDBJ databases">
        <authorList>
            <person name="Tuo L."/>
        </authorList>
    </citation>
    <scope>NUCLEOTIDE SEQUENCE [LARGE SCALE GENOMIC DNA]</scope>
    <source>
        <strain evidence="7 8">JCM 31229</strain>
    </source>
</reference>
<comment type="caution">
    <text evidence="7">The sequence shown here is derived from an EMBL/GenBank/DDBJ whole genome shotgun (WGS) entry which is preliminary data.</text>
</comment>
<evidence type="ECO:0000313" key="7">
    <source>
        <dbReference type="EMBL" id="MBY8820761.1"/>
    </source>
</evidence>
<keyword evidence="2" id="KW-0288">FMN</keyword>
<evidence type="ECO:0000259" key="6">
    <source>
        <dbReference type="Pfam" id="PF00296"/>
    </source>
</evidence>
<dbReference type="InterPro" id="IPR036661">
    <property type="entry name" value="Luciferase-like_sf"/>
</dbReference>
<dbReference type="Proteomes" id="UP000706039">
    <property type="component" value="Unassembled WGS sequence"/>
</dbReference>
<keyword evidence="3" id="KW-0560">Oxidoreductase</keyword>
<protein>
    <submittedName>
        <fullName evidence="7">LLM class flavin-dependent oxidoreductase</fullName>
    </submittedName>
</protein>
<keyword evidence="1" id="KW-0285">Flavoprotein</keyword>
<keyword evidence="4" id="KW-0503">Monooxygenase</keyword>
<dbReference type="InterPro" id="IPR011251">
    <property type="entry name" value="Luciferase-like_dom"/>
</dbReference>